<dbReference type="PANTHER" id="PTHR35814:SF1">
    <property type="entry name" value="GLUTATHIONE S-TRANSFERASE-RELATED"/>
    <property type="match status" value="1"/>
</dbReference>
<evidence type="ECO:0000256" key="2">
    <source>
        <dbReference type="ARBA" id="ARBA00022692"/>
    </source>
</evidence>
<dbReference type="InterPro" id="IPR001129">
    <property type="entry name" value="Membr-assoc_MAPEG"/>
</dbReference>
<dbReference type="PANTHER" id="PTHR35814">
    <property type="match status" value="1"/>
</dbReference>
<evidence type="ECO:0000256" key="3">
    <source>
        <dbReference type="ARBA" id="ARBA00022989"/>
    </source>
</evidence>
<keyword evidence="3 5" id="KW-1133">Transmembrane helix</keyword>
<name>A0A0F9VLI5_9ZZZZ</name>
<comment type="caution">
    <text evidence="6">The sequence shown here is derived from an EMBL/GenBank/DDBJ whole genome shotgun (WGS) entry which is preliminary data.</text>
</comment>
<dbReference type="SUPFAM" id="SSF161084">
    <property type="entry name" value="MAPEG domain-like"/>
    <property type="match status" value="1"/>
</dbReference>
<keyword evidence="2 5" id="KW-0812">Transmembrane</keyword>
<dbReference type="InterPro" id="IPR023352">
    <property type="entry name" value="MAPEG-like_dom_sf"/>
</dbReference>
<gene>
    <name evidence="6" type="ORF">LCGC14_0469120</name>
</gene>
<feature type="transmembrane region" description="Helical" evidence="5">
    <location>
        <begin position="12"/>
        <end position="28"/>
    </location>
</feature>
<reference evidence="6" key="1">
    <citation type="journal article" date="2015" name="Nature">
        <title>Complex archaea that bridge the gap between prokaryotes and eukaryotes.</title>
        <authorList>
            <person name="Spang A."/>
            <person name="Saw J.H."/>
            <person name="Jorgensen S.L."/>
            <person name="Zaremba-Niedzwiedzka K."/>
            <person name="Martijn J."/>
            <person name="Lind A.E."/>
            <person name="van Eijk R."/>
            <person name="Schleper C."/>
            <person name="Guy L."/>
            <person name="Ettema T.J."/>
        </authorList>
    </citation>
    <scope>NUCLEOTIDE SEQUENCE</scope>
</reference>
<organism evidence="6">
    <name type="scientific">marine sediment metagenome</name>
    <dbReference type="NCBI Taxonomy" id="412755"/>
    <lineage>
        <taxon>unclassified sequences</taxon>
        <taxon>metagenomes</taxon>
        <taxon>ecological metagenomes</taxon>
    </lineage>
</organism>
<dbReference type="AlphaFoldDB" id="A0A0F9VLI5"/>
<dbReference type="EMBL" id="LAZR01000494">
    <property type="protein sequence ID" value="KKN66658.1"/>
    <property type="molecule type" value="Genomic_DNA"/>
</dbReference>
<evidence type="ECO:0000256" key="4">
    <source>
        <dbReference type="ARBA" id="ARBA00023136"/>
    </source>
</evidence>
<protein>
    <recommendedName>
        <fullName evidence="7">Glutathione S-transferase</fullName>
    </recommendedName>
</protein>
<evidence type="ECO:0000313" key="6">
    <source>
        <dbReference type="EMBL" id="KKN66658.1"/>
    </source>
</evidence>
<accession>A0A0F9VLI5</accession>
<evidence type="ECO:0000256" key="5">
    <source>
        <dbReference type="SAM" id="Phobius"/>
    </source>
</evidence>
<feature type="transmembrane region" description="Helical" evidence="5">
    <location>
        <begin position="116"/>
        <end position="137"/>
    </location>
</feature>
<dbReference type="Gene3D" id="1.20.120.550">
    <property type="entry name" value="Membrane associated eicosanoid/glutathione metabolism-like domain"/>
    <property type="match status" value="1"/>
</dbReference>
<comment type="subcellular location">
    <subcellularLocation>
        <location evidence="1">Membrane</location>
    </subcellularLocation>
</comment>
<sequence>MLEATTDAIGALAIYAGLNTLILVWLAFQTGRVRQSEKVLMGDGGNPRMIRIMRGHANAMEFIPVTLITLLAVALLGGPAWAIHGFGLLLTAGRFLHALHFTAADAPGWQRSGGTGLSLLAMVGAAFWAIVAGLSAII</sequence>
<keyword evidence="4 5" id="KW-0472">Membrane</keyword>
<feature type="transmembrane region" description="Helical" evidence="5">
    <location>
        <begin position="57"/>
        <end position="76"/>
    </location>
</feature>
<dbReference type="GO" id="GO:0016020">
    <property type="term" value="C:membrane"/>
    <property type="evidence" value="ECO:0007669"/>
    <property type="project" value="UniProtKB-SubCell"/>
</dbReference>
<proteinExistence type="predicted"/>
<evidence type="ECO:0008006" key="7">
    <source>
        <dbReference type="Google" id="ProtNLM"/>
    </source>
</evidence>
<dbReference type="Pfam" id="PF01124">
    <property type="entry name" value="MAPEG"/>
    <property type="match status" value="1"/>
</dbReference>
<evidence type="ECO:0000256" key="1">
    <source>
        <dbReference type="ARBA" id="ARBA00004370"/>
    </source>
</evidence>